<gene>
    <name evidence="1" type="ordered locus">MHF_0353</name>
</gene>
<dbReference type="BioCyc" id="MHAE859194:G1GR7-348-MONOMER"/>
<sequence length="191" mass="20872">MINKASLGAIGLASSGAAGLGIYYSGAFSSKAISITSLVKKNDYIVVMEKDDKSWDSRELNGDILGIKNPSLSDIKEKCSGLINSGKVSGEKDELYLDFLKFCTRDKTTAEKLKSLGKSILAKDGKDDEWKKRFNKYKLDDNRIRLGSVSAKANDPETSFTSLSQGCNSLSDKSWKETENIFDAISGWCLA</sequence>
<accession>F6FGV9</accession>
<dbReference type="AlphaFoldDB" id="F6FGV9"/>
<dbReference type="STRING" id="859194.MHF_0353"/>
<name>F6FGV9_MYCHI</name>
<dbReference type="EMBL" id="CP002808">
    <property type="protein sequence ID" value="AEG72632.1"/>
    <property type="molecule type" value="Genomic_DNA"/>
</dbReference>
<reference evidence="1 2" key="1">
    <citation type="journal article" date="2011" name="J. Bacteriol.">
        <title>Complete genome sequences of two hemotropic Mycoplasmas, Mycoplasma haemofelis strain Ohio2 and Mycoplasma suis strain Illinois.</title>
        <authorList>
            <person name="Messick J.B."/>
            <person name="Santos A.P."/>
            <person name="Guimaraes A.M."/>
        </authorList>
    </citation>
    <scope>NUCLEOTIDE SEQUENCE [LARGE SCALE GENOMIC DNA]</scope>
    <source>
        <strain evidence="1 2">Ohio2</strain>
    </source>
</reference>
<organism evidence="1 2">
    <name type="scientific">Mycoplasma haemofelis (strain Ohio2)</name>
    <dbReference type="NCBI Taxonomy" id="859194"/>
    <lineage>
        <taxon>Bacteria</taxon>
        <taxon>Bacillati</taxon>
        <taxon>Mycoplasmatota</taxon>
        <taxon>Mollicutes</taxon>
        <taxon>Mycoplasmataceae</taxon>
        <taxon>Mycoplasma</taxon>
    </lineage>
</organism>
<dbReference type="HOGENOM" id="CLU_098620_1_1_14"/>
<reference key="2">
    <citation type="submission" date="2011-05" db="EMBL/GenBank/DDBJ databases">
        <title>The Genome of Mycoplasma haemofelis Strain Ohio2, a pathogenic hemoplasma of the cat.</title>
        <authorList>
            <person name="Santos A.P."/>
            <person name="Guimaraes A.M.S."/>
            <person name="SanMiguel P.J."/>
            <person name="Martin S.W."/>
            <person name="Messick J.B."/>
        </authorList>
    </citation>
    <scope>NUCLEOTIDE SEQUENCE</scope>
    <source>
        <strain>Ohio2</strain>
    </source>
</reference>
<dbReference type="KEGG" id="mhf:MHF_0353"/>
<proteinExistence type="predicted"/>
<evidence type="ECO:0000313" key="1">
    <source>
        <dbReference type="EMBL" id="AEG72632.1"/>
    </source>
</evidence>
<protein>
    <submittedName>
        <fullName evidence="1">Uncharacterized protein</fullName>
    </submittedName>
</protein>
<dbReference type="Proteomes" id="UP000007952">
    <property type="component" value="Chromosome"/>
</dbReference>
<evidence type="ECO:0000313" key="2">
    <source>
        <dbReference type="Proteomes" id="UP000007952"/>
    </source>
</evidence>